<dbReference type="Proteomes" id="UP001465976">
    <property type="component" value="Unassembled WGS sequence"/>
</dbReference>
<protein>
    <submittedName>
        <fullName evidence="2">Uncharacterized protein</fullName>
    </submittedName>
</protein>
<name>A0ABR3EQ19_9AGAR</name>
<reference evidence="2 3" key="1">
    <citation type="submission" date="2024-02" db="EMBL/GenBank/DDBJ databases">
        <title>A draft genome for the cacao thread blight pathogen Marasmius crinis-equi.</title>
        <authorList>
            <person name="Cohen S.P."/>
            <person name="Baruah I.K."/>
            <person name="Amoako-Attah I."/>
            <person name="Bukari Y."/>
            <person name="Meinhardt L.W."/>
            <person name="Bailey B.A."/>
        </authorList>
    </citation>
    <scope>NUCLEOTIDE SEQUENCE [LARGE SCALE GENOMIC DNA]</scope>
    <source>
        <strain evidence="2 3">GH-76</strain>
    </source>
</reference>
<comment type="caution">
    <text evidence="2">The sequence shown here is derived from an EMBL/GenBank/DDBJ whole genome shotgun (WGS) entry which is preliminary data.</text>
</comment>
<evidence type="ECO:0000313" key="2">
    <source>
        <dbReference type="EMBL" id="KAL0564932.1"/>
    </source>
</evidence>
<gene>
    <name evidence="2" type="ORF">V5O48_017105</name>
</gene>
<dbReference type="PANTHER" id="PTHR45737:SF6">
    <property type="entry name" value="VON WILLEBRAND FACTOR A DOMAIN-CONTAINING PROTEIN 5A"/>
    <property type="match status" value="1"/>
</dbReference>
<sequence length="332" mass="35471">LITDRENKTHAFPTSISAQFTNNSELRDAYLEKEIVRLGTTYGLTSRHTSFVAVDRRSGQKLDTSQETDLVEEYGHVVRGTQVNRTSERLQSARAQALPHIQARKARLGAMPAAASPMMARAARAPSSAFGGVGSAQRNLKRKMMRSEEAQLASVSAAANFDPTIEDTSAGDSLNFSMGAAQPPPPPPAASSLRHTRAAPRTSLRSSAPSWSALGNAAAASTSAAPMSDGARLASIARLQGFDGGFSLTEELLRLLEAKSPVTDLKQKCAGENLDESVAATMLALLWLEKRGGDESLDLQEKASEWLEDALGNETQVALTKEKVIRLGLLGK</sequence>
<dbReference type="PANTHER" id="PTHR45737">
    <property type="entry name" value="VON WILLEBRAND FACTOR A DOMAIN-CONTAINING PROTEIN 5A"/>
    <property type="match status" value="1"/>
</dbReference>
<keyword evidence="3" id="KW-1185">Reference proteome</keyword>
<dbReference type="EMBL" id="JBAHYK010002507">
    <property type="protein sequence ID" value="KAL0564932.1"/>
    <property type="molecule type" value="Genomic_DNA"/>
</dbReference>
<evidence type="ECO:0000256" key="1">
    <source>
        <dbReference type="SAM" id="MobiDB-lite"/>
    </source>
</evidence>
<feature type="compositionally biased region" description="Polar residues" evidence="1">
    <location>
        <begin position="166"/>
        <end position="176"/>
    </location>
</feature>
<feature type="non-terminal residue" evidence="2">
    <location>
        <position position="1"/>
    </location>
</feature>
<proteinExistence type="predicted"/>
<accession>A0ABR3EQ19</accession>
<organism evidence="2 3">
    <name type="scientific">Marasmius crinis-equi</name>
    <dbReference type="NCBI Taxonomy" id="585013"/>
    <lineage>
        <taxon>Eukaryota</taxon>
        <taxon>Fungi</taxon>
        <taxon>Dikarya</taxon>
        <taxon>Basidiomycota</taxon>
        <taxon>Agaricomycotina</taxon>
        <taxon>Agaricomycetes</taxon>
        <taxon>Agaricomycetidae</taxon>
        <taxon>Agaricales</taxon>
        <taxon>Marasmiineae</taxon>
        <taxon>Marasmiaceae</taxon>
        <taxon>Marasmius</taxon>
    </lineage>
</organism>
<evidence type="ECO:0000313" key="3">
    <source>
        <dbReference type="Proteomes" id="UP001465976"/>
    </source>
</evidence>
<feature type="region of interest" description="Disordered" evidence="1">
    <location>
        <begin position="163"/>
        <end position="210"/>
    </location>
</feature>